<keyword evidence="1" id="KW-0812">Transmembrane</keyword>
<sequence length="67" mass="6686">MTGVAVLIGTLLLGEHLTPVQMAGGAAIAFGCARVLGLVLGLVPGRRGRVPARAFSGEADSASAEVR</sequence>
<name>A0ABU0LVP3_9HYPH</name>
<dbReference type="RefSeq" id="WP_306891410.1">
    <property type="nucleotide sequence ID" value="NZ_JAUSVR010000016.1"/>
</dbReference>
<evidence type="ECO:0000313" key="2">
    <source>
        <dbReference type="EMBL" id="MDQ0512739.1"/>
    </source>
</evidence>
<proteinExistence type="predicted"/>
<keyword evidence="1" id="KW-0472">Membrane</keyword>
<evidence type="ECO:0000256" key="1">
    <source>
        <dbReference type="SAM" id="Phobius"/>
    </source>
</evidence>
<evidence type="ECO:0000313" key="3">
    <source>
        <dbReference type="Proteomes" id="UP001235094"/>
    </source>
</evidence>
<dbReference type="EMBL" id="JAUSVR010000016">
    <property type="protein sequence ID" value="MDQ0512739.1"/>
    <property type="molecule type" value="Genomic_DNA"/>
</dbReference>
<dbReference type="InterPro" id="IPR037185">
    <property type="entry name" value="EmrE-like"/>
</dbReference>
<dbReference type="Proteomes" id="UP001235094">
    <property type="component" value="Unassembled WGS sequence"/>
</dbReference>
<protein>
    <submittedName>
        <fullName evidence="2">Uncharacterized protein</fullName>
    </submittedName>
</protein>
<keyword evidence="3" id="KW-1185">Reference proteome</keyword>
<accession>A0ABU0LVP3</accession>
<comment type="caution">
    <text evidence="2">The sequence shown here is derived from an EMBL/GenBank/DDBJ whole genome shotgun (WGS) entry which is preliminary data.</text>
</comment>
<feature type="transmembrane region" description="Helical" evidence="1">
    <location>
        <begin position="20"/>
        <end position="43"/>
    </location>
</feature>
<gene>
    <name evidence="2" type="ORF">QOZ99_003653</name>
</gene>
<reference evidence="2 3" key="1">
    <citation type="submission" date="2023-07" db="EMBL/GenBank/DDBJ databases">
        <title>Genomic Encyclopedia of Type Strains, Phase IV (KMG-IV): sequencing the most valuable type-strain genomes for metagenomic binning, comparative biology and taxonomic classification.</title>
        <authorList>
            <person name="Goeker M."/>
        </authorList>
    </citation>
    <scope>NUCLEOTIDE SEQUENCE [LARGE SCALE GENOMIC DNA]</scope>
    <source>
        <strain evidence="2 3">DSM 15561</strain>
    </source>
</reference>
<organism evidence="2 3">
    <name type="scientific">Ancylobacter amanitiformis</name>
    <dbReference type="NCBI Taxonomy" id="217069"/>
    <lineage>
        <taxon>Bacteria</taxon>
        <taxon>Pseudomonadati</taxon>
        <taxon>Pseudomonadota</taxon>
        <taxon>Alphaproteobacteria</taxon>
        <taxon>Hyphomicrobiales</taxon>
        <taxon>Xanthobacteraceae</taxon>
        <taxon>Ancylobacter</taxon>
    </lineage>
</organism>
<keyword evidence="1" id="KW-1133">Transmembrane helix</keyword>
<dbReference type="SUPFAM" id="SSF103481">
    <property type="entry name" value="Multidrug resistance efflux transporter EmrE"/>
    <property type="match status" value="1"/>
</dbReference>